<evidence type="ECO:0000313" key="1">
    <source>
        <dbReference type="EMBL" id="KAG0444937.1"/>
    </source>
</evidence>
<proteinExistence type="predicted"/>
<sequence length="306" mass="34888">MGQVTYTPLGLEADILRLTTRLMMRERDLRHAKQQLKLECSRSSQSVLSWKSKAKQRDDQLRALLQEKDHEMNLIVSQLVLLEAQLCKEQLRIEKLLIEKDAIIKFQRHELVKLKKERVRKEKQFEAAEDSVDEIMELPPPPLPETATAATQTADHGCCCCCCEDRADLQQQPKSLVTIQKLRNDLVKSRVAKDVTVLLNNGSVAKRGKTSKQQTAQGQQRPTVIINIVGKSLAPPTEYSSKQEQAKRQECGIVSNAGDEEFEDDKNVLRIEDIAMLRDTLSKRKALYIQRPRGDASDVEQYDRAR</sequence>
<protein>
    <submittedName>
        <fullName evidence="1">Uncharacterized protein</fullName>
    </submittedName>
</protein>
<organism evidence="1 2">
    <name type="scientific">Ixodes persulcatus</name>
    <name type="common">Taiga tick</name>
    <dbReference type="NCBI Taxonomy" id="34615"/>
    <lineage>
        <taxon>Eukaryota</taxon>
        <taxon>Metazoa</taxon>
        <taxon>Ecdysozoa</taxon>
        <taxon>Arthropoda</taxon>
        <taxon>Chelicerata</taxon>
        <taxon>Arachnida</taxon>
        <taxon>Acari</taxon>
        <taxon>Parasitiformes</taxon>
        <taxon>Ixodida</taxon>
        <taxon>Ixodoidea</taxon>
        <taxon>Ixodidae</taxon>
        <taxon>Ixodinae</taxon>
        <taxon>Ixodes</taxon>
    </lineage>
</organism>
<name>A0AC60R0F0_IXOPE</name>
<dbReference type="Proteomes" id="UP000805193">
    <property type="component" value="Unassembled WGS sequence"/>
</dbReference>
<reference evidence="1 2" key="1">
    <citation type="journal article" date="2020" name="Cell">
        <title>Large-Scale Comparative Analyses of Tick Genomes Elucidate Their Genetic Diversity and Vector Capacities.</title>
        <authorList>
            <consortium name="Tick Genome and Microbiome Consortium (TIGMIC)"/>
            <person name="Jia N."/>
            <person name="Wang J."/>
            <person name="Shi W."/>
            <person name="Du L."/>
            <person name="Sun Y."/>
            <person name="Zhan W."/>
            <person name="Jiang J.F."/>
            <person name="Wang Q."/>
            <person name="Zhang B."/>
            <person name="Ji P."/>
            <person name="Bell-Sakyi L."/>
            <person name="Cui X.M."/>
            <person name="Yuan T.T."/>
            <person name="Jiang B.G."/>
            <person name="Yang W.F."/>
            <person name="Lam T.T."/>
            <person name="Chang Q.C."/>
            <person name="Ding S.J."/>
            <person name="Wang X.J."/>
            <person name="Zhu J.G."/>
            <person name="Ruan X.D."/>
            <person name="Zhao L."/>
            <person name="Wei J.T."/>
            <person name="Ye R.Z."/>
            <person name="Que T.C."/>
            <person name="Du C.H."/>
            <person name="Zhou Y.H."/>
            <person name="Cheng J.X."/>
            <person name="Dai P.F."/>
            <person name="Guo W.B."/>
            <person name="Han X.H."/>
            <person name="Huang E.J."/>
            <person name="Li L.F."/>
            <person name="Wei W."/>
            <person name="Gao Y.C."/>
            <person name="Liu J.Z."/>
            <person name="Shao H.Z."/>
            <person name="Wang X."/>
            <person name="Wang C.C."/>
            <person name="Yang T.C."/>
            <person name="Huo Q.B."/>
            <person name="Li W."/>
            <person name="Chen H.Y."/>
            <person name="Chen S.E."/>
            <person name="Zhou L.G."/>
            <person name="Ni X.B."/>
            <person name="Tian J.H."/>
            <person name="Sheng Y."/>
            <person name="Liu T."/>
            <person name="Pan Y.S."/>
            <person name="Xia L.Y."/>
            <person name="Li J."/>
            <person name="Zhao F."/>
            <person name="Cao W.C."/>
        </authorList>
    </citation>
    <scope>NUCLEOTIDE SEQUENCE [LARGE SCALE GENOMIC DNA]</scope>
    <source>
        <strain evidence="1">Iper-2018</strain>
    </source>
</reference>
<keyword evidence="2" id="KW-1185">Reference proteome</keyword>
<comment type="caution">
    <text evidence="1">The sequence shown here is derived from an EMBL/GenBank/DDBJ whole genome shotgun (WGS) entry which is preliminary data.</text>
</comment>
<dbReference type="EMBL" id="JABSTQ010001185">
    <property type="protein sequence ID" value="KAG0444937.1"/>
    <property type="molecule type" value="Genomic_DNA"/>
</dbReference>
<evidence type="ECO:0000313" key="2">
    <source>
        <dbReference type="Proteomes" id="UP000805193"/>
    </source>
</evidence>
<accession>A0AC60R0F0</accession>
<gene>
    <name evidence="1" type="ORF">HPB47_013207</name>
</gene>